<accession>A0A1V4K5S8</accession>
<dbReference type="Proteomes" id="UP000190648">
    <property type="component" value="Unassembled WGS sequence"/>
</dbReference>
<keyword evidence="3" id="KW-1185">Reference proteome</keyword>
<evidence type="ECO:0000313" key="2">
    <source>
        <dbReference type="EMBL" id="OPJ79731.1"/>
    </source>
</evidence>
<feature type="region of interest" description="Disordered" evidence="1">
    <location>
        <begin position="52"/>
        <end position="74"/>
    </location>
</feature>
<proteinExistence type="predicted"/>
<reference evidence="2 3" key="1">
    <citation type="submission" date="2016-02" db="EMBL/GenBank/DDBJ databases">
        <title>Band-tailed pigeon sequencing and assembly.</title>
        <authorList>
            <person name="Soares A.E."/>
            <person name="Novak B.J."/>
            <person name="Rice E.S."/>
            <person name="O'Connell B."/>
            <person name="Chang D."/>
            <person name="Weber S."/>
            <person name="Shapiro B."/>
        </authorList>
    </citation>
    <scope>NUCLEOTIDE SEQUENCE [LARGE SCALE GENOMIC DNA]</scope>
    <source>
        <strain evidence="2">BTP2013</strain>
        <tissue evidence="2">Blood</tissue>
    </source>
</reference>
<gene>
    <name evidence="2" type="ORF">AV530_002215</name>
</gene>
<dbReference type="AlphaFoldDB" id="A0A1V4K5S8"/>
<name>A0A1V4K5S8_PATFA</name>
<evidence type="ECO:0000313" key="3">
    <source>
        <dbReference type="Proteomes" id="UP000190648"/>
    </source>
</evidence>
<comment type="caution">
    <text evidence="2">The sequence shown here is derived from an EMBL/GenBank/DDBJ whole genome shotgun (WGS) entry which is preliminary data.</text>
</comment>
<protein>
    <submittedName>
        <fullName evidence="2">Uncharacterized protein</fullName>
    </submittedName>
</protein>
<organism evidence="2 3">
    <name type="scientific">Patagioenas fasciata monilis</name>
    <dbReference type="NCBI Taxonomy" id="372326"/>
    <lineage>
        <taxon>Eukaryota</taxon>
        <taxon>Metazoa</taxon>
        <taxon>Chordata</taxon>
        <taxon>Craniata</taxon>
        <taxon>Vertebrata</taxon>
        <taxon>Euteleostomi</taxon>
        <taxon>Archelosauria</taxon>
        <taxon>Archosauria</taxon>
        <taxon>Dinosauria</taxon>
        <taxon>Saurischia</taxon>
        <taxon>Theropoda</taxon>
        <taxon>Coelurosauria</taxon>
        <taxon>Aves</taxon>
        <taxon>Neognathae</taxon>
        <taxon>Neoaves</taxon>
        <taxon>Columbimorphae</taxon>
        <taxon>Columbiformes</taxon>
        <taxon>Columbidae</taxon>
        <taxon>Patagioenas</taxon>
    </lineage>
</organism>
<evidence type="ECO:0000256" key="1">
    <source>
        <dbReference type="SAM" id="MobiDB-lite"/>
    </source>
</evidence>
<dbReference type="EMBL" id="LSYS01004331">
    <property type="protein sequence ID" value="OPJ79731.1"/>
    <property type="molecule type" value="Genomic_DNA"/>
</dbReference>
<sequence>MHSKLLFWERESRAKFVGTTYNTLMGMQPSPLPAIPSHSLCLTALSQEPPLHPSWGLHQGKRSARDGKPPPPPAMASLHLSILVFIRQQEALKRPKEKHLH</sequence>